<dbReference type="GO" id="GO:0016625">
    <property type="term" value="F:oxidoreductase activity, acting on the aldehyde or oxo group of donors, iron-sulfur protein as acceptor"/>
    <property type="evidence" value="ECO:0007669"/>
    <property type="project" value="InterPro"/>
</dbReference>
<dbReference type="Pfam" id="PF01314">
    <property type="entry name" value="AFOR_C"/>
    <property type="match status" value="1"/>
</dbReference>
<dbReference type="PANTHER" id="PTHR30038">
    <property type="entry name" value="ALDEHYDE FERREDOXIN OXIDOREDUCTASE"/>
    <property type="match status" value="1"/>
</dbReference>
<dbReference type="PANTHER" id="PTHR30038:SF7">
    <property type="entry name" value="TUNGSTEN-CONTAINING GLYCERALDEHYDE-3-PHOSPHATE:FERREDOXIN OXIDOREDUCTASE"/>
    <property type="match status" value="1"/>
</dbReference>
<dbReference type="InterPro" id="IPR013985">
    <property type="entry name" value="Ald_Fedxn_OxRdtase_dom3"/>
</dbReference>
<comment type="caution">
    <text evidence="2">The sequence shown here is derived from an EMBL/GenBank/DDBJ whole genome shotgun (WGS) entry which is preliminary data.</text>
</comment>
<dbReference type="SUPFAM" id="SSF48310">
    <property type="entry name" value="Aldehyde ferredoxin oxidoreductase, C-terminal domains"/>
    <property type="match status" value="1"/>
</dbReference>
<name>X1G5H9_9ZZZZ</name>
<reference evidence="2" key="1">
    <citation type="journal article" date="2014" name="Front. Microbiol.">
        <title>High frequency of phylogenetically diverse reductive dehalogenase-homologous genes in deep subseafloor sedimentary metagenomes.</title>
        <authorList>
            <person name="Kawai M."/>
            <person name="Futagami T."/>
            <person name="Toyoda A."/>
            <person name="Takaki Y."/>
            <person name="Nishi S."/>
            <person name="Hori S."/>
            <person name="Arai W."/>
            <person name="Tsubouchi T."/>
            <person name="Morono Y."/>
            <person name="Uchiyama I."/>
            <person name="Ito T."/>
            <person name="Fujiyama A."/>
            <person name="Inagaki F."/>
            <person name="Takami H."/>
        </authorList>
    </citation>
    <scope>NUCLEOTIDE SEQUENCE</scope>
    <source>
        <strain evidence="2">Expedition CK06-06</strain>
    </source>
</reference>
<evidence type="ECO:0000259" key="1">
    <source>
        <dbReference type="Pfam" id="PF01314"/>
    </source>
</evidence>
<protein>
    <recommendedName>
        <fullName evidence="1">Aldehyde ferredoxin oxidoreductase C-terminal domain-containing protein</fullName>
    </recommendedName>
</protein>
<dbReference type="InterPro" id="IPR001203">
    <property type="entry name" value="OxRdtase_Ald_Fedxn_C"/>
</dbReference>
<evidence type="ECO:0000313" key="2">
    <source>
        <dbReference type="EMBL" id="GAH40080.1"/>
    </source>
</evidence>
<proteinExistence type="predicted"/>
<dbReference type="AlphaFoldDB" id="X1G5H9"/>
<accession>X1G5H9</accession>
<dbReference type="InterPro" id="IPR051919">
    <property type="entry name" value="W-dependent_AOR"/>
</dbReference>
<dbReference type="GO" id="GO:0009055">
    <property type="term" value="F:electron transfer activity"/>
    <property type="evidence" value="ECO:0007669"/>
    <property type="project" value="InterPro"/>
</dbReference>
<dbReference type="EMBL" id="BARU01007014">
    <property type="protein sequence ID" value="GAH40080.1"/>
    <property type="molecule type" value="Genomic_DNA"/>
</dbReference>
<sequence length="338" mass="37278">YTEALNAKPLPCKYCPIGCHRKITITEPEEYRYEGIGPEYETLGLMGTNLLIDDPKVVAIGNDIANRLGLDTISAGAMVGFAMECFEKGWITTEDTGGLELKWGDPKAFFTLVEQIGRREGFGAIFGEGTVEAARKIHPDSVAEVVHCKGLDLPAHDPRACISLAPTYATGTRGACHFRGPCEDVEMGGFFIPEVGVKEGTVKFFERENQSRVAVKCQDLGVLTNSLVLCLFMVDGGDWSLTDVTNLFNAITGWDYSVDDLMLAGERGFMAQRLNNIRDGYNKATDILPKKMFQVAKEGFRAGKAIPFEDLMKDYYALRGWDENGVPSKETMERLNLA</sequence>
<dbReference type="Gene3D" id="1.10.599.10">
    <property type="entry name" value="Aldehyde Ferredoxin Oxidoreductase Protein, subunit A, domain 3"/>
    <property type="match status" value="1"/>
</dbReference>
<feature type="domain" description="Aldehyde ferredoxin oxidoreductase C-terminal" evidence="1">
    <location>
        <begin position="5"/>
        <end position="337"/>
    </location>
</feature>
<dbReference type="InterPro" id="IPR036021">
    <property type="entry name" value="Tungsten_al_ferr_oxy-like_C"/>
</dbReference>
<feature type="non-terminal residue" evidence="2">
    <location>
        <position position="1"/>
    </location>
</feature>
<gene>
    <name evidence="2" type="ORF">S03H2_13828</name>
</gene>
<dbReference type="GO" id="GO:0051536">
    <property type="term" value="F:iron-sulfur cluster binding"/>
    <property type="evidence" value="ECO:0007669"/>
    <property type="project" value="InterPro"/>
</dbReference>
<dbReference type="Gene3D" id="1.10.569.10">
    <property type="entry name" value="Aldehyde Ferredoxin Oxidoreductase Protein, subunit A, domain 2"/>
    <property type="match status" value="1"/>
</dbReference>
<organism evidence="2">
    <name type="scientific">marine sediment metagenome</name>
    <dbReference type="NCBI Taxonomy" id="412755"/>
    <lineage>
        <taxon>unclassified sequences</taxon>
        <taxon>metagenomes</taxon>
        <taxon>ecological metagenomes</taxon>
    </lineage>
</organism>
<dbReference type="InterPro" id="IPR013984">
    <property type="entry name" value="Ald_Fedxn_OxRdtase_dom2"/>
</dbReference>